<comment type="caution">
    <text evidence="3">The sequence shown here is derived from an EMBL/GenBank/DDBJ whole genome shotgun (WGS) entry which is preliminary data.</text>
</comment>
<dbReference type="GO" id="GO:0005815">
    <property type="term" value="C:microtubule organizing center"/>
    <property type="evidence" value="ECO:0007669"/>
    <property type="project" value="TreeGrafter"/>
</dbReference>
<dbReference type="GO" id="GO:0090307">
    <property type="term" value="P:mitotic spindle assembly"/>
    <property type="evidence" value="ECO:0007669"/>
    <property type="project" value="TreeGrafter"/>
</dbReference>
<evidence type="ECO:0000313" key="3">
    <source>
        <dbReference type="EMBL" id="KAJ9591272.1"/>
    </source>
</evidence>
<dbReference type="GO" id="GO:0000776">
    <property type="term" value="C:kinetochore"/>
    <property type="evidence" value="ECO:0007669"/>
    <property type="project" value="TreeGrafter"/>
</dbReference>
<dbReference type="InterPro" id="IPR024395">
    <property type="entry name" value="CLASP_N_dom"/>
</dbReference>
<feature type="non-terminal residue" evidence="3">
    <location>
        <position position="162"/>
    </location>
</feature>
<gene>
    <name evidence="3" type="ORF">L9F63_002175</name>
</gene>
<feature type="domain" description="CLASP N-terminal" evidence="2">
    <location>
        <begin position="67"/>
        <end position="155"/>
    </location>
</feature>
<name>A0AAD8A3V6_DIPPU</name>
<evidence type="ECO:0000313" key="4">
    <source>
        <dbReference type="Proteomes" id="UP001233999"/>
    </source>
</evidence>
<dbReference type="SUPFAM" id="SSF48371">
    <property type="entry name" value="ARM repeat"/>
    <property type="match status" value="1"/>
</dbReference>
<dbReference type="GO" id="GO:0045180">
    <property type="term" value="C:basal cortex"/>
    <property type="evidence" value="ECO:0007669"/>
    <property type="project" value="TreeGrafter"/>
</dbReference>
<dbReference type="EMBL" id="JASPKZ010003877">
    <property type="protein sequence ID" value="KAJ9591272.1"/>
    <property type="molecule type" value="Genomic_DNA"/>
</dbReference>
<feature type="non-terminal residue" evidence="3">
    <location>
        <position position="1"/>
    </location>
</feature>
<dbReference type="GO" id="GO:0040001">
    <property type="term" value="P:establishment of mitotic spindle localization"/>
    <property type="evidence" value="ECO:0007669"/>
    <property type="project" value="TreeGrafter"/>
</dbReference>
<feature type="region of interest" description="Disordered" evidence="1">
    <location>
        <begin position="1"/>
        <end position="30"/>
    </location>
</feature>
<dbReference type="InterPro" id="IPR011989">
    <property type="entry name" value="ARM-like"/>
</dbReference>
<protein>
    <recommendedName>
        <fullName evidence="2">CLASP N-terminal domain-containing protein</fullName>
    </recommendedName>
</protein>
<sequence length="162" mass="18029">KSATKRASSVPRRGAFSASKSVPSTTGQAGAVDEETFSRAFRDVPTINLFSARELEEQLTAIRETIADANKDWSKRVESLKKVRSLLIAGASGFDELYVHLRLLEQPFQTSVKDLRSQVVREACYTIAYISEQLGHKADHFAEQLLNSLINLIQNSAKEFVN</sequence>
<organism evidence="3 4">
    <name type="scientific">Diploptera punctata</name>
    <name type="common">Pacific beetle cockroach</name>
    <dbReference type="NCBI Taxonomy" id="6984"/>
    <lineage>
        <taxon>Eukaryota</taxon>
        <taxon>Metazoa</taxon>
        <taxon>Ecdysozoa</taxon>
        <taxon>Arthropoda</taxon>
        <taxon>Hexapoda</taxon>
        <taxon>Insecta</taxon>
        <taxon>Pterygota</taxon>
        <taxon>Neoptera</taxon>
        <taxon>Polyneoptera</taxon>
        <taxon>Dictyoptera</taxon>
        <taxon>Blattodea</taxon>
        <taxon>Blaberoidea</taxon>
        <taxon>Blaberidae</taxon>
        <taxon>Diplopterinae</taxon>
        <taxon>Diploptera</taxon>
    </lineage>
</organism>
<dbReference type="Proteomes" id="UP001233999">
    <property type="component" value="Unassembled WGS sequence"/>
</dbReference>
<evidence type="ECO:0000259" key="2">
    <source>
        <dbReference type="Pfam" id="PF12348"/>
    </source>
</evidence>
<reference evidence="3" key="1">
    <citation type="journal article" date="2023" name="IScience">
        <title>Live-bearing cockroach genome reveals convergent evolutionary mechanisms linked to viviparity in insects and beyond.</title>
        <authorList>
            <person name="Fouks B."/>
            <person name="Harrison M.C."/>
            <person name="Mikhailova A.A."/>
            <person name="Marchal E."/>
            <person name="English S."/>
            <person name="Carruthers M."/>
            <person name="Jennings E.C."/>
            <person name="Chiamaka E.L."/>
            <person name="Frigard R.A."/>
            <person name="Pippel M."/>
            <person name="Attardo G.M."/>
            <person name="Benoit J.B."/>
            <person name="Bornberg-Bauer E."/>
            <person name="Tobe S.S."/>
        </authorList>
    </citation>
    <scope>NUCLEOTIDE SEQUENCE</scope>
    <source>
        <strain evidence="3">Stay&amp;Tobe</strain>
    </source>
</reference>
<dbReference type="GO" id="GO:0008017">
    <property type="term" value="F:microtubule binding"/>
    <property type="evidence" value="ECO:0007669"/>
    <property type="project" value="TreeGrafter"/>
</dbReference>
<dbReference type="GO" id="GO:0005876">
    <property type="term" value="C:spindle microtubule"/>
    <property type="evidence" value="ECO:0007669"/>
    <property type="project" value="TreeGrafter"/>
</dbReference>
<dbReference type="GO" id="GO:0072686">
    <property type="term" value="C:mitotic spindle"/>
    <property type="evidence" value="ECO:0007669"/>
    <property type="project" value="TreeGrafter"/>
</dbReference>
<dbReference type="PANTHER" id="PTHR21567">
    <property type="entry name" value="CLASP"/>
    <property type="match status" value="1"/>
</dbReference>
<keyword evidence="4" id="KW-1185">Reference proteome</keyword>
<dbReference type="Gene3D" id="1.25.10.10">
    <property type="entry name" value="Leucine-rich Repeat Variant"/>
    <property type="match status" value="1"/>
</dbReference>
<reference evidence="3" key="2">
    <citation type="submission" date="2023-05" db="EMBL/GenBank/DDBJ databases">
        <authorList>
            <person name="Fouks B."/>
        </authorList>
    </citation>
    <scope>NUCLEOTIDE SEQUENCE</scope>
    <source>
        <strain evidence="3">Stay&amp;Tobe</strain>
        <tissue evidence="3">Testes</tissue>
    </source>
</reference>
<dbReference type="PANTHER" id="PTHR21567:SF9">
    <property type="entry name" value="CLIP-ASSOCIATING PROTEIN"/>
    <property type="match status" value="1"/>
</dbReference>
<accession>A0AAD8A3V6</accession>
<proteinExistence type="predicted"/>
<dbReference type="GO" id="GO:0005881">
    <property type="term" value="C:cytoplasmic microtubule"/>
    <property type="evidence" value="ECO:0007669"/>
    <property type="project" value="TreeGrafter"/>
</dbReference>
<dbReference type="AlphaFoldDB" id="A0AAD8A3V6"/>
<feature type="compositionally biased region" description="Polar residues" evidence="1">
    <location>
        <begin position="18"/>
        <end position="28"/>
    </location>
</feature>
<dbReference type="InterPro" id="IPR016024">
    <property type="entry name" value="ARM-type_fold"/>
</dbReference>
<evidence type="ECO:0000256" key="1">
    <source>
        <dbReference type="SAM" id="MobiDB-lite"/>
    </source>
</evidence>
<dbReference type="Pfam" id="PF12348">
    <property type="entry name" value="CLASP_N"/>
    <property type="match status" value="1"/>
</dbReference>